<evidence type="ECO:0000313" key="1">
    <source>
        <dbReference type="EMBL" id="CAH6718592.1"/>
    </source>
</evidence>
<name>A0ACA9Y0W1_9ASCO</name>
<accession>A0ACA9Y0W1</accession>
<protein>
    <submittedName>
        <fullName evidence="1">Iron-sulfur assembly protein 1</fullName>
    </submittedName>
</protein>
<dbReference type="Proteomes" id="UP001152531">
    <property type="component" value="Unassembled WGS sequence"/>
</dbReference>
<keyword evidence="2" id="KW-1185">Reference proteome</keyword>
<evidence type="ECO:0000313" key="2">
    <source>
        <dbReference type="Proteomes" id="UP001152531"/>
    </source>
</evidence>
<dbReference type="EMBL" id="CALSDN010000001">
    <property type="protein sequence ID" value="CAH6718592.1"/>
    <property type="molecule type" value="Genomic_DNA"/>
</dbReference>
<gene>
    <name evidence="1" type="ORF">CLIB1444_01S10176</name>
</gene>
<organism evidence="1 2">
    <name type="scientific">[Candida] jaroonii</name>
    <dbReference type="NCBI Taxonomy" id="467808"/>
    <lineage>
        <taxon>Eukaryota</taxon>
        <taxon>Fungi</taxon>
        <taxon>Dikarya</taxon>
        <taxon>Ascomycota</taxon>
        <taxon>Saccharomycotina</taxon>
        <taxon>Pichiomycetes</taxon>
        <taxon>Debaryomycetaceae</taxon>
        <taxon>Yamadazyma</taxon>
    </lineage>
</organism>
<reference evidence="1" key="1">
    <citation type="submission" date="2022-06" db="EMBL/GenBank/DDBJ databases">
        <authorList>
            <person name="Legras J.-L."/>
            <person name="Devillers H."/>
            <person name="Grondin C."/>
        </authorList>
    </citation>
    <scope>NUCLEOTIDE SEQUENCE</scope>
    <source>
        <strain evidence="1">CLIB 1444</strain>
    </source>
</reference>
<proteinExistence type="predicted"/>
<sequence length="258" mass="29480">MIRTRIINSGRLNLFRYISNETEAGKRFIQTIPITKEKPDFYQSLNLNNFKSKNNRDTTNSLSSSKWSSIKTEKEVPLRRSRTSRFKKLEEHKFENNEPKVNLQTTSNIKVKEDNVVEEKQSIASTTTESTIASEGTIEKPKKKRRTLRPRKAIITLSPTAVEHLKGLLEKPEGKYIRIGVQNRGCSGLTYHLEYVNECGKFDELVEQDGVKVFVDSKALFSIVGSEMDWLDDKLSSRFIFKNPNSKGTCGCGESFMV</sequence>
<comment type="caution">
    <text evidence="1">The sequence shown here is derived from an EMBL/GenBank/DDBJ whole genome shotgun (WGS) entry which is preliminary data.</text>
</comment>